<dbReference type="GO" id="GO:0005506">
    <property type="term" value="F:iron ion binding"/>
    <property type="evidence" value="ECO:0007669"/>
    <property type="project" value="InterPro"/>
</dbReference>
<organism evidence="4 5">
    <name type="scientific">Orchesella cincta</name>
    <name type="common">Springtail</name>
    <name type="synonym">Podura cincta</name>
    <dbReference type="NCBI Taxonomy" id="48709"/>
    <lineage>
        <taxon>Eukaryota</taxon>
        <taxon>Metazoa</taxon>
        <taxon>Ecdysozoa</taxon>
        <taxon>Arthropoda</taxon>
        <taxon>Hexapoda</taxon>
        <taxon>Collembola</taxon>
        <taxon>Entomobryomorpha</taxon>
        <taxon>Entomobryoidea</taxon>
        <taxon>Orchesellidae</taxon>
        <taxon>Orchesellinae</taxon>
        <taxon>Orchesella</taxon>
    </lineage>
</organism>
<dbReference type="PANTHER" id="PTHR11908">
    <property type="entry name" value="XANTHINE DEHYDROGENASE"/>
    <property type="match status" value="1"/>
</dbReference>
<dbReference type="Gene3D" id="3.30.365.10">
    <property type="entry name" value="Aldehyde oxidase/xanthine dehydrogenase, molybdopterin binding domain"/>
    <property type="match status" value="3"/>
</dbReference>
<dbReference type="PANTHER" id="PTHR11908:SF132">
    <property type="entry name" value="ALDEHYDE OXIDASE 1-RELATED"/>
    <property type="match status" value="1"/>
</dbReference>
<evidence type="ECO:0000259" key="2">
    <source>
        <dbReference type="Pfam" id="PF02738"/>
    </source>
</evidence>
<dbReference type="OMA" id="VENIMEF"/>
<evidence type="ECO:0000256" key="1">
    <source>
        <dbReference type="ARBA" id="ARBA00022505"/>
    </source>
</evidence>
<dbReference type="InterPro" id="IPR037165">
    <property type="entry name" value="AldOxase/xan_DH_Mopterin-bd_sf"/>
</dbReference>
<dbReference type="FunFam" id="3.30.365.10:FF:000008">
    <property type="entry name" value="Aldehyde oxidase1"/>
    <property type="match status" value="1"/>
</dbReference>
<dbReference type="InterPro" id="IPR016208">
    <property type="entry name" value="Ald_Oxase/xanthine_DH-like"/>
</dbReference>
<dbReference type="EMBL" id="LJIJ01000032">
    <property type="protein sequence ID" value="ODN04994.1"/>
    <property type="molecule type" value="Genomic_DNA"/>
</dbReference>
<dbReference type="Proteomes" id="UP000094527">
    <property type="component" value="Unassembled WGS sequence"/>
</dbReference>
<dbReference type="STRING" id="48709.A0A1D2NI97"/>
<proteinExistence type="predicted"/>
<keyword evidence="5" id="KW-1185">Reference proteome</keyword>
<protein>
    <submittedName>
        <fullName evidence="4">Xanthine dehydrogenase</fullName>
    </submittedName>
</protein>
<gene>
    <name evidence="4" type="ORF">Ocin01_01698</name>
</gene>
<accession>A0A1D2NI97</accession>
<dbReference type="Pfam" id="PF20256">
    <property type="entry name" value="MoCoBD_2"/>
    <property type="match status" value="1"/>
</dbReference>
<evidence type="ECO:0000313" key="5">
    <source>
        <dbReference type="Proteomes" id="UP000094527"/>
    </source>
</evidence>
<feature type="domain" description="Aldehyde oxidase/xanthine dehydrogenase second molybdopterin binding" evidence="3">
    <location>
        <begin position="143"/>
        <end position="393"/>
    </location>
</feature>
<reference evidence="4 5" key="1">
    <citation type="journal article" date="2016" name="Genome Biol. Evol.">
        <title>Gene Family Evolution Reflects Adaptation to Soil Environmental Stressors in the Genome of the Collembolan Orchesella cincta.</title>
        <authorList>
            <person name="Faddeeva-Vakhrusheva A."/>
            <person name="Derks M.F."/>
            <person name="Anvar S.Y."/>
            <person name="Agamennone V."/>
            <person name="Suring W."/>
            <person name="Smit S."/>
            <person name="van Straalen N.M."/>
            <person name="Roelofs D."/>
        </authorList>
    </citation>
    <scope>NUCLEOTIDE SEQUENCE [LARGE SCALE GENOMIC DNA]</scope>
    <source>
        <tissue evidence="4">Mixed pool</tissue>
    </source>
</reference>
<keyword evidence="1" id="KW-0500">Molybdenum</keyword>
<comment type="caution">
    <text evidence="4">The sequence shown here is derived from an EMBL/GenBank/DDBJ whole genome shotgun (WGS) entry which is preliminary data.</text>
</comment>
<sequence>MHAIGKRLPYLFRYEVKVTSSGKIAQLETSVYCNPGSTSNEPTSLYGALCFQSAYRANNWNVKPEVALTDTAPNTYCRSPGSAQGVAGIENIMEHIAYILKKDPLEVRQINFMKKGDPFIGVPGAKLPLDNLLPGMIAELKVNGDYDARKKFVSVFNQNNRWKKRGLSIVPQRYPNYYPDMRFPTFIAVYHVDGTVNVSHGGIEIGQGINTKVAQTVAYTLQIPLEKVRIKPSNNIISPNAGITGASVTSELVCSSAKVACEQLLERLAPLRKQLGNPSWEQLIAAANGREILLTSQYQHMQGELVSYDVWGVMMTEIEMDVLTGDYKIIRCDIIKDAGQSISPLVDIGQIEGAVVMGLGWWLTEELIYDKNTGELLTDNTWQYKPMMPADIPEDLRVTLLRNAPNPFGVLSSKSTGESPLNMSVSVIFALRNAIDSARREVGNYSWYQMDGPVTREVIRRLCLTSSEQFIV</sequence>
<dbReference type="GO" id="GO:0016491">
    <property type="term" value="F:oxidoreductase activity"/>
    <property type="evidence" value="ECO:0007669"/>
    <property type="project" value="InterPro"/>
</dbReference>
<feature type="domain" description="Aldehyde oxidase/xanthine dehydrogenase first molybdopterin binding" evidence="2">
    <location>
        <begin position="1"/>
        <end position="112"/>
    </location>
</feature>
<dbReference type="InterPro" id="IPR008274">
    <property type="entry name" value="AldOxase/xan_DH_MoCoBD1"/>
</dbReference>
<dbReference type="AlphaFoldDB" id="A0A1D2NI97"/>
<evidence type="ECO:0000313" key="4">
    <source>
        <dbReference type="EMBL" id="ODN04994.1"/>
    </source>
</evidence>
<dbReference type="SUPFAM" id="SSF56003">
    <property type="entry name" value="Molybdenum cofactor-binding domain"/>
    <property type="match status" value="1"/>
</dbReference>
<dbReference type="InterPro" id="IPR046867">
    <property type="entry name" value="AldOxase/xan_DH_MoCoBD2"/>
</dbReference>
<dbReference type="Pfam" id="PF02738">
    <property type="entry name" value="MoCoBD_1"/>
    <property type="match status" value="1"/>
</dbReference>
<name>A0A1D2NI97_ORCCI</name>
<dbReference type="OrthoDB" id="8300278at2759"/>
<evidence type="ECO:0000259" key="3">
    <source>
        <dbReference type="Pfam" id="PF20256"/>
    </source>
</evidence>